<dbReference type="EMBL" id="KZ819352">
    <property type="protein sequence ID" value="PWN46018.1"/>
    <property type="molecule type" value="Genomic_DNA"/>
</dbReference>
<dbReference type="InParanoid" id="A0A316WAH5"/>
<reference evidence="2 3" key="1">
    <citation type="journal article" date="2018" name="Mol. Biol. Evol.">
        <title>Broad Genomic Sampling Reveals a Smut Pathogenic Ancestry of the Fungal Clade Ustilaginomycotina.</title>
        <authorList>
            <person name="Kijpornyongpan T."/>
            <person name="Mondo S.J."/>
            <person name="Barry K."/>
            <person name="Sandor L."/>
            <person name="Lee J."/>
            <person name="Lipzen A."/>
            <person name="Pangilinan J."/>
            <person name="LaButti K."/>
            <person name="Hainaut M."/>
            <person name="Henrissat B."/>
            <person name="Grigoriev I.V."/>
            <person name="Spatafora J.W."/>
            <person name="Aime M.C."/>
        </authorList>
    </citation>
    <scope>NUCLEOTIDE SEQUENCE [LARGE SCALE GENOMIC DNA]</scope>
    <source>
        <strain evidence="2 3">MCA 4658</strain>
    </source>
</reference>
<keyword evidence="3" id="KW-1185">Reference proteome</keyword>
<feature type="compositionally biased region" description="Polar residues" evidence="1">
    <location>
        <begin position="1"/>
        <end position="12"/>
    </location>
</feature>
<feature type="region of interest" description="Disordered" evidence="1">
    <location>
        <begin position="1"/>
        <end position="29"/>
    </location>
</feature>
<organism evidence="2 3">
    <name type="scientific">Ceraceosorus guamensis</name>
    <dbReference type="NCBI Taxonomy" id="1522189"/>
    <lineage>
        <taxon>Eukaryota</taxon>
        <taxon>Fungi</taxon>
        <taxon>Dikarya</taxon>
        <taxon>Basidiomycota</taxon>
        <taxon>Ustilaginomycotina</taxon>
        <taxon>Exobasidiomycetes</taxon>
        <taxon>Ceraceosorales</taxon>
        <taxon>Ceraceosoraceae</taxon>
        <taxon>Ceraceosorus</taxon>
    </lineage>
</organism>
<protein>
    <submittedName>
        <fullName evidence="2">Uncharacterized protein</fullName>
    </submittedName>
</protein>
<evidence type="ECO:0000313" key="3">
    <source>
        <dbReference type="Proteomes" id="UP000245783"/>
    </source>
</evidence>
<sequence length="123" mass="13353">MTSASRFSSMSPVTRRLSQESSHCDDYGNDQKLRASMCKVSLERGIDGDDDTVDTLRYRMTGCGMLSWLLLGGPIAVCAYKTITAVELAHMRPLLPLDTFLSADFQLSSCFAPQTLGALPGIA</sequence>
<gene>
    <name evidence="2" type="ORF">IE81DRAFT_80407</name>
</gene>
<dbReference type="GeneID" id="37039528"/>
<dbReference type="Proteomes" id="UP000245783">
    <property type="component" value="Unassembled WGS sequence"/>
</dbReference>
<dbReference type="RefSeq" id="XP_025373178.1">
    <property type="nucleotide sequence ID" value="XM_025517658.1"/>
</dbReference>
<accession>A0A316WAH5</accession>
<evidence type="ECO:0000256" key="1">
    <source>
        <dbReference type="SAM" id="MobiDB-lite"/>
    </source>
</evidence>
<name>A0A316WAH5_9BASI</name>
<evidence type="ECO:0000313" key="2">
    <source>
        <dbReference type="EMBL" id="PWN46018.1"/>
    </source>
</evidence>
<proteinExistence type="predicted"/>
<dbReference type="AlphaFoldDB" id="A0A316WAH5"/>